<proteinExistence type="predicted"/>
<protein>
    <submittedName>
        <fullName evidence="1">Uncharacterized protein</fullName>
    </submittedName>
</protein>
<sequence>MRTVNLLLRKLEPDIRISSIVVTHPRYKDVFYVTVGSVNRPLALWMSGFSMNHTELWPLNFGPINAL</sequence>
<reference evidence="1" key="1">
    <citation type="journal article" date="2019" name="bioRxiv">
        <title>The Genome of the Zebra Mussel, Dreissena polymorpha: A Resource for Invasive Species Research.</title>
        <authorList>
            <person name="McCartney M.A."/>
            <person name="Auch B."/>
            <person name="Kono T."/>
            <person name="Mallez S."/>
            <person name="Zhang Y."/>
            <person name="Obille A."/>
            <person name="Becker A."/>
            <person name="Abrahante J.E."/>
            <person name="Garbe J."/>
            <person name="Badalamenti J.P."/>
            <person name="Herman A."/>
            <person name="Mangelson H."/>
            <person name="Liachko I."/>
            <person name="Sullivan S."/>
            <person name="Sone E.D."/>
            <person name="Koren S."/>
            <person name="Silverstein K.A.T."/>
            <person name="Beckman K.B."/>
            <person name="Gohl D.M."/>
        </authorList>
    </citation>
    <scope>NUCLEOTIDE SEQUENCE</scope>
    <source>
        <strain evidence="1">Duluth1</strain>
        <tissue evidence="1">Whole animal</tissue>
    </source>
</reference>
<reference evidence="1" key="2">
    <citation type="submission" date="2020-11" db="EMBL/GenBank/DDBJ databases">
        <authorList>
            <person name="McCartney M.A."/>
            <person name="Auch B."/>
            <person name="Kono T."/>
            <person name="Mallez S."/>
            <person name="Becker A."/>
            <person name="Gohl D.M."/>
            <person name="Silverstein K.A.T."/>
            <person name="Koren S."/>
            <person name="Bechman K.B."/>
            <person name="Herman A."/>
            <person name="Abrahante J.E."/>
            <person name="Garbe J."/>
        </authorList>
    </citation>
    <scope>NUCLEOTIDE SEQUENCE</scope>
    <source>
        <strain evidence="1">Duluth1</strain>
        <tissue evidence="1">Whole animal</tissue>
    </source>
</reference>
<comment type="caution">
    <text evidence="1">The sequence shown here is derived from an EMBL/GenBank/DDBJ whole genome shotgun (WGS) entry which is preliminary data.</text>
</comment>
<evidence type="ECO:0000313" key="2">
    <source>
        <dbReference type="Proteomes" id="UP000828390"/>
    </source>
</evidence>
<accession>A0A9D4I768</accession>
<evidence type="ECO:0000313" key="1">
    <source>
        <dbReference type="EMBL" id="KAH3752486.1"/>
    </source>
</evidence>
<keyword evidence="2" id="KW-1185">Reference proteome</keyword>
<name>A0A9D4I768_DREPO</name>
<dbReference type="Proteomes" id="UP000828390">
    <property type="component" value="Unassembled WGS sequence"/>
</dbReference>
<gene>
    <name evidence="1" type="ORF">DPMN_187104</name>
</gene>
<dbReference type="EMBL" id="JAIWYP010000010">
    <property type="protein sequence ID" value="KAH3752486.1"/>
    <property type="molecule type" value="Genomic_DNA"/>
</dbReference>
<organism evidence="1 2">
    <name type="scientific">Dreissena polymorpha</name>
    <name type="common">Zebra mussel</name>
    <name type="synonym">Mytilus polymorpha</name>
    <dbReference type="NCBI Taxonomy" id="45954"/>
    <lineage>
        <taxon>Eukaryota</taxon>
        <taxon>Metazoa</taxon>
        <taxon>Spiralia</taxon>
        <taxon>Lophotrochozoa</taxon>
        <taxon>Mollusca</taxon>
        <taxon>Bivalvia</taxon>
        <taxon>Autobranchia</taxon>
        <taxon>Heteroconchia</taxon>
        <taxon>Euheterodonta</taxon>
        <taxon>Imparidentia</taxon>
        <taxon>Neoheterodontei</taxon>
        <taxon>Myida</taxon>
        <taxon>Dreissenoidea</taxon>
        <taxon>Dreissenidae</taxon>
        <taxon>Dreissena</taxon>
    </lineage>
</organism>
<dbReference type="AlphaFoldDB" id="A0A9D4I768"/>